<keyword evidence="1" id="KW-0472">Membrane</keyword>
<keyword evidence="1" id="KW-1133">Transmembrane helix</keyword>
<dbReference type="Pfam" id="PF14897">
    <property type="entry name" value="EpsG"/>
    <property type="match status" value="1"/>
</dbReference>
<keyword evidence="3" id="KW-1185">Reference proteome</keyword>
<dbReference type="Proteomes" id="UP001302374">
    <property type="component" value="Chromosome"/>
</dbReference>
<evidence type="ECO:0000313" key="3">
    <source>
        <dbReference type="Proteomes" id="UP001302374"/>
    </source>
</evidence>
<feature type="transmembrane region" description="Helical" evidence="1">
    <location>
        <begin position="6"/>
        <end position="23"/>
    </location>
</feature>
<protein>
    <submittedName>
        <fullName evidence="2">EpsG family protein</fullName>
    </submittedName>
</protein>
<feature type="transmembrane region" description="Helical" evidence="1">
    <location>
        <begin position="277"/>
        <end position="299"/>
    </location>
</feature>
<dbReference type="RefSeq" id="WP_308424608.1">
    <property type="nucleotide sequence ID" value="NZ_BMPA01000006.1"/>
</dbReference>
<feature type="transmembrane region" description="Helical" evidence="1">
    <location>
        <begin position="35"/>
        <end position="56"/>
    </location>
</feature>
<feature type="transmembrane region" description="Helical" evidence="1">
    <location>
        <begin position="248"/>
        <end position="265"/>
    </location>
</feature>
<feature type="transmembrane region" description="Helical" evidence="1">
    <location>
        <begin position="219"/>
        <end position="236"/>
    </location>
</feature>
<organism evidence="2 3">
    <name type="scientific">Butyricimonas paravirosa</name>
    <dbReference type="NCBI Taxonomy" id="1472417"/>
    <lineage>
        <taxon>Bacteria</taxon>
        <taxon>Pseudomonadati</taxon>
        <taxon>Bacteroidota</taxon>
        <taxon>Bacteroidia</taxon>
        <taxon>Bacteroidales</taxon>
        <taxon>Odoribacteraceae</taxon>
        <taxon>Butyricimonas</taxon>
    </lineage>
</organism>
<name>A0ABZ0G0N4_9BACT</name>
<feature type="transmembrane region" description="Helical" evidence="1">
    <location>
        <begin position="305"/>
        <end position="323"/>
    </location>
</feature>
<gene>
    <name evidence="2" type="ORF">F1644_19840</name>
</gene>
<accession>A0ABZ0G0N4</accession>
<feature type="transmembrane region" description="Helical" evidence="1">
    <location>
        <begin position="167"/>
        <end position="189"/>
    </location>
</feature>
<evidence type="ECO:0000313" key="2">
    <source>
        <dbReference type="EMBL" id="WOF14367.1"/>
    </source>
</evidence>
<proteinExistence type="predicted"/>
<keyword evidence="1" id="KW-0812">Transmembrane</keyword>
<feature type="transmembrane region" description="Helical" evidence="1">
    <location>
        <begin position="330"/>
        <end position="351"/>
    </location>
</feature>
<feature type="transmembrane region" description="Helical" evidence="1">
    <location>
        <begin position="96"/>
        <end position="113"/>
    </location>
</feature>
<feature type="transmembrane region" description="Helical" evidence="1">
    <location>
        <begin position="120"/>
        <end position="137"/>
    </location>
</feature>
<evidence type="ECO:0000256" key="1">
    <source>
        <dbReference type="SAM" id="Phobius"/>
    </source>
</evidence>
<sequence>MFLTYFIYIFLILFMTYWARRSLISFQANASVPIIKLDIWLSIMLFSIIIGCRYMVGVDYKGYLEDYRSGIDGYAIRNYELAFKCIVTFLLKIDAHYIYFFIISAFVQIYFFYKSFDRKIYYLLPWAVPIFLMTELGSLENGIRHFTALMIFFYSLKYIRDSLFGRYVLTIGFASLFHLSVLVCLPLYWLLRCKIFKSIGIQLFGIMISIFVSERIVTWINDYFGGIIFLLGYDGYLSELNKEGEGGLGFYVSWFINILIIFLFPQLYKKYKHDGFIVYWNLFYIGLLLKPATDFILVLGRINWYFYKIRFLIFAFVLHYLYCKCKENDFFYFLFFMFLLSIIIFFLYEVYVGANQMSPFYFFWQETEYVPVHKYN</sequence>
<dbReference type="EMBL" id="CP043839">
    <property type="protein sequence ID" value="WOF14367.1"/>
    <property type="molecule type" value="Genomic_DNA"/>
</dbReference>
<reference evidence="2 3" key="1">
    <citation type="submission" date="2019-09" db="EMBL/GenBank/DDBJ databases">
        <title>Butyricimonas paravirosa DSM 105722 (=214-4 = JCM 18677 = CCUG 65563).</title>
        <authorList>
            <person name="Le Roy T."/>
            <person name="Cani P.D."/>
        </authorList>
    </citation>
    <scope>NUCLEOTIDE SEQUENCE [LARGE SCALE GENOMIC DNA]</scope>
    <source>
        <strain evidence="2 3">DSM 105722</strain>
    </source>
</reference>
<dbReference type="InterPro" id="IPR049458">
    <property type="entry name" value="EpsG-like"/>
</dbReference>